<name>A0A485K7J9_9STRA</name>
<reference evidence="2" key="2">
    <citation type="submission" date="2019-06" db="EMBL/GenBank/DDBJ databases">
        <title>Genomics analysis of Aphanomyces spp. identifies a new class of oomycete effector associated with host adaptation.</title>
        <authorList>
            <person name="Gaulin E."/>
        </authorList>
    </citation>
    <scope>NUCLEOTIDE SEQUENCE</scope>
    <source>
        <strain evidence="2">CBS 578.67</strain>
    </source>
</reference>
<organism evidence="3 4">
    <name type="scientific">Aphanomyces stellatus</name>
    <dbReference type="NCBI Taxonomy" id="120398"/>
    <lineage>
        <taxon>Eukaryota</taxon>
        <taxon>Sar</taxon>
        <taxon>Stramenopiles</taxon>
        <taxon>Oomycota</taxon>
        <taxon>Saprolegniomycetes</taxon>
        <taxon>Saprolegniales</taxon>
        <taxon>Verrucalvaceae</taxon>
        <taxon>Aphanomyces</taxon>
    </lineage>
</organism>
<dbReference type="AlphaFoldDB" id="A0A485K7J9"/>
<accession>A0A485K7J9</accession>
<dbReference type="Proteomes" id="UP000332933">
    <property type="component" value="Unassembled WGS sequence"/>
</dbReference>
<keyword evidence="1" id="KW-0175">Coiled coil</keyword>
<protein>
    <submittedName>
        <fullName evidence="3">Aste57867_1911 protein</fullName>
    </submittedName>
</protein>
<proteinExistence type="predicted"/>
<dbReference type="OrthoDB" id="60464at2759"/>
<evidence type="ECO:0000313" key="3">
    <source>
        <dbReference type="EMBL" id="VFT79117.1"/>
    </source>
</evidence>
<reference evidence="3 4" key="1">
    <citation type="submission" date="2019-03" db="EMBL/GenBank/DDBJ databases">
        <authorList>
            <person name="Gaulin E."/>
            <person name="Dumas B."/>
        </authorList>
    </citation>
    <scope>NUCLEOTIDE SEQUENCE [LARGE SCALE GENOMIC DNA]</scope>
    <source>
        <strain evidence="3">CBS 568.67</strain>
    </source>
</reference>
<evidence type="ECO:0000313" key="2">
    <source>
        <dbReference type="EMBL" id="KAF0718086.1"/>
    </source>
</evidence>
<evidence type="ECO:0000313" key="4">
    <source>
        <dbReference type="Proteomes" id="UP000332933"/>
    </source>
</evidence>
<dbReference type="EMBL" id="CAADRA010000182">
    <property type="protein sequence ID" value="VFT79117.1"/>
    <property type="molecule type" value="Genomic_DNA"/>
</dbReference>
<gene>
    <name evidence="3" type="primary">Aste57867_1911</name>
    <name evidence="2" type="ORF">As57867_001909</name>
    <name evidence="3" type="ORF">ASTE57867_1911</name>
</gene>
<feature type="coiled-coil region" evidence="1">
    <location>
        <begin position="33"/>
        <end position="60"/>
    </location>
</feature>
<evidence type="ECO:0000256" key="1">
    <source>
        <dbReference type="SAM" id="Coils"/>
    </source>
</evidence>
<dbReference type="EMBL" id="VJMH01000182">
    <property type="protein sequence ID" value="KAF0718086.1"/>
    <property type="molecule type" value="Genomic_DNA"/>
</dbReference>
<sequence>MGMQREDDEEGAARTMRKRMYMRLYRVQNKCGTAALQAHIDTLEEEVRQLTERGKTTRALSVLSWKEVSRAFQEAIESSSKETRAITSQIQHYREVVRDMKRWVAVNSSPPGRMHGSTASSSNSWRNVTLLGNDAARELGKTWITQQMYHQMDPTFHAFGFPSWDAATADDFEYLRTDMQFLDDFAQVTHCHQFQTDHTIDEICATYRHHLCSVLMVDGFHAIPVRTATEVTATTTLHQLTTSTVEHVHLLCGIFRETDRTVIVVRQIHEDERLNEQAARRQRHRSYWLELRGLPNGRTLKRHIHSMSQGFTAPGVYLSLDEEARSWGMDLGACAADAKEAAFRQFMLSTLIPAMKGTNQLRVDTAIAAADVDATS</sequence>
<keyword evidence="4" id="KW-1185">Reference proteome</keyword>